<feature type="domain" description="BEN" evidence="3">
    <location>
        <begin position="540"/>
        <end position="629"/>
    </location>
</feature>
<feature type="compositionally biased region" description="Basic and acidic residues" evidence="2">
    <location>
        <begin position="106"/>
        <end position="148"/>
    </location>
</feature>
<feature type="compositionally biased region" description="Polar residues" evidence="2">
    <location>
        <begin position="231"/>
        <end position="243"/>
    </location>
</feature>
<dbReference type="PROSITE" id="PS51457">
    <property type="entry name" value="BEN"/>
    <property type="match status" value="1"/>
</dbReference>
<name>A0ABQ9EEU4_TEGGR</name>
<proteinExistence type="predicted"/>
<feature type="compositionally biased region" description="Polar residues" evidence="2">
    <location>
        <begin position="400"/>
        <end position="411"/>
    </location>
</feature>
<evidence type="ECO:0000259" key="3">
    <source>
        <dbReference type="PROSITE" id="PS51457"/>
    </source>
</evidence>
<dbReference type="EMBL" id="JARBDR010000918">
    <property type="protein sequence ID" value="KAJ8301753.1"/>
    <property type="molecule type" value="Genomic_DNA"/>
</dbReference>
<feature type="compositionally biased region" description="Polar residues" evidence="2">
    <location>
        <begin position="342"/>
        <end position="353"/>
    </location>
</feature>
<feature type="region of interest" description="Disordered" evidence="2">
    <location>
        <begin position="161"/>
        <end position="429"/>
    </location>
</feature>
<feature type="coiled-coil region" evidence="1">
    <location>
        <begin position="467"/>
        <end position="501"/>
    </location>
</feature>
<evidence type="ECO:0000313" key="4">
    <source>
        <dbReference type="EMBL" id="KAJ8301753.1"/>
    </source>
</evidence>
<feature type="region of interest" description="Disordered" evidence="2">
    <location>
        <begin position="91"/>
        <end position="148"/>
    </location>
</feature>
<evidence type="ECO:0000256" key="2">
    <source>
        <dbReference type="SAM" id="MobiDB-lite"/>
    </source>
</evidence>
<protein>
    <recommendedName>
        <fullName evidence="3">BEN domain-containing protein</fullName>
    </recommendedName>
</protein>
<gene>
    <name evidence="4" type="ORF">KUTeg_020740</name>
</gene>
<feature type="compositionally biased region" description="Low complexity" evidence="2">
    <location>
        <begin position="244"/>
        <end position="273"/>
    </location>
</feature>
<feature type="compositionally biased region" description="Low complexity" evidence="2">
    <location>
        <begin position="285"/>
        <end position="313"/>
    </location>
</feature>
<feature type="compositionally biased region" description="Polar residues" evidence="2">
    <location>
        <begin position="161"/>
        <end position="211"/>
    </location>
</feature>
<feature type="compositionally biased region" description="Polar residues" evidence="2">
    <location>
        <begin position="360"/>
        <end position="373"/>
    </location>
</feature>
<keyword evidence="1" id="KW-0175">Coiled coil</keyword>
<comment type="caution">
    <text evidence="4">The sequence shown here is derived from an EMBL/GenBank/DDBJ whole genome shotgun (WGS) entry which is preliminary data.</text>
</comment>
<accession>A0ABQ9EEU4</accession>
<organism evidence="4 5">
    <name type="scientific">Tegillarca granosa</name>
    <name type="common">Malaysian cockle</name>
    <name type="synonym">Anadara granosa</name>
    <dbReference type="NCBI Taxonomy" id="220873"/>
    <lineage>
        <taxon>Eukaryota</taxon>
        <taxon>Metazoa</taxon>
        <taxon>Spiralia</taxon>
        <taxon>Lophotrochozoa</taxon>
        <taxon>Mollusca</taxon>
        <taxon>Bivalvia</taxon>
        <taxon>Autobranchia</taxon>
        <taxon>Pteriomorphia</taxon>
        <taxon>Arcoida</taxon>
        <taxon>Arcoidea</taxon>
        <taxon>Arcidae</taxon>
        <taxon>Tegillarca</taxon>
    </lineage>
</organism>
<sequence>MYALVEWTDEEKVSTITLSRIKEPRKDFCDYKVGDIVKASCHGFPGVHPAKILAIRGILTIIRLEYLNNLRSTTDGKKQLEKMAEDYIAEKNQVQTERGATKKGRKSTEKKDDPVKKAKSQENKENKAEREKKREENKKKREIGLKKNADFLQSLQVFKNQTPPTNQQDQSSQPQTRTQFPSSQHPNNNMNQPDLSLNQMCHPFQPNNRQQLLPLDGPSPSHQQFHPHHGNAQQHFQPNLSYPQQQQFHGQNQGTPHQQQFHQGTPHQQQFHQSVPHLQQFHQGTPHPQQFHQGTPHQQQFHQDMSHQQQFHQGTPHQHQFRQKGGTFYQQETDQHHDFAKQQPSADVQTLSTQKDKVNSPKQQHHNNVQANCLQKLHSDSDPNATPLQPHFRHFGQPPDHQSNPDDTNQGKQEKRPPKKKSATRLSFAEIPGMSEEISRGNQILDEFLENTADNTDEFGEPDTMQCDCCKAALKEKERELEEVKRQLFQAREELEQQKSSNRMQLTTGEWNTQKDGYPRAGRVPKEIAENHSMMELMPGSGIYVYPKDVRALSKKNSGTGMARYLMSVFYTNEELVRRGNLTGANGKEGLDKSILKTIIDYAVIKGRDVESNVKFSMRTKISSLVSLQNRKQTCLS</sequence>
<evidence type="ECO:0000256" key="1">
    <source>
        <dbReference type="SAM" id="Coils"/>
    </source>
</evidence>
<keyword evidence="5" id="KW-1185">Reference proteome</keyword>
<dbReference type="InterPro" id="IPR018379">
    <property type="entry name" value="BEN_domain"/>
</dbReference>
<evidence type="ECO:0000313" key="5">
    <source>
        <dbReference type="Proteomes" id="UP001217089"/>
    </source>
</evidence>
<dbReference type="Proteomes" id="UP001217089">
    <property type="component" value="Unassembled WGS sequence"/>
</dbReference>
<reference evidence="4 5" key="1">
    <citation type="submission" date="2022-12" db="EMBL/GenBank/DDBJ databases">
        <title>Chromosome-level genome of Tegillarca granosa.</title>
        <authorList>
            <person name="Kim J."/>
        </authorList>
    </citation>
    <scope>NUCLEOTIDE SEQUENCE [LARGE SCALE GENOMIC DNA]</scope>
    <source>
        <strain evidence="4">Teg-2019</strain>
        <tissue evidence="4">Adductor muscle</tissue>
    </source>
</reference>